<proteinExistence type="predicted"/>
<evidence type="ECO:0000313" key="3">
    <source>
        <dbReference type="Proteomes" id="UP001597399"/>
    </source>
</evidence>
<keyword evidence="3" id="KW-1185">Reference proteome</keyword>
<reference evidence="3" key="1">
    <citation type="journal article" date="2019" name="Int. J. Syst. Evol. Microbiol.">
        <title>The Global Catalogue of Microorganisms (GCM) 10K type strain sequencing project: providing services to taxonomists for standard genome sequencing and annotation.</title>
        <authorList>
            <consortium name="The Broad Institute Genomics Platform"/>
            <consortium name="The Broad Institute Genome Sequencing Center for Infectious Disease"/>
            <person name="Wu L."/>
            <person name="Ma J."/>
        </authorList>
    </citation>
    <scope>NUCLEOTIDE SEQUENCE [LARGE SCALE GENOMIC DNA]</scope>
    <source>
        <strain evidence="3">TISTR 2466</strain>
    </source>
</reference>
<feature type="signal peptide" evidence="1">
    <location>
        <begin position="1"/>
        <end position="26"/>
    </location>
</feature>
<dbReference type="PROSITE" id="PS51257">
    <property type="entry name" value="PROKAR_LIPOPROTEIN"/>
    <property type="match status" value="1"/>
</dbReference>
<dbReference type="Proteomes" id="UP001597399">
    <property type="component" value="Unassembled WGS sequence"/>
</dbReference>
<evidence type="ECO:0000313" key="2">
    <source>
        <dbReference type="EMBL" id="MFD2694569.1"/>
    </source>
</evidence>
<name>A0ABW5S4B1_9BACL</name>
<evidence type="ECO:0000256" key="1">
    <source>
        <dbReference type="SAM" id="SignalP"/>
    </source>
</evidence>
<accession>A0ABW5S4B1</accession>
<dbReference type="Pfam" id="PF09580">
    <property type="entry name" value="Spore_YhcN_YlaJ"/>
    <property type="match status" value="1"/>
</dbReference>
<dbReference type="InterPro" id="IPR019076">
    <property type="entry name" value="Spore_lipoprot_YhcN/YlaJ-like"/>
</dbReference>
<dbReference type="RefSeq" id="WP_253062286.1">
    <property type="nucleotide sequence ID" value="NZ_JAMXWM010000012.1"/>
</dbReference>
<keyword evidence="2" id="KW-0449">Lipoprotein</keyword>
<feature type="chain" id="PRO_5046952228" evidence="1">
    <location>
        <begin position="27"/>
        <end position="191"/>
    </location>
</feature>
<gene>
    <name evidence="2" type="ORF">ACFSUE_13185</name>
</gene>
<protein>
    <submittedName>
        <fullName evidence="2">YhcN/YlaJ family sporulation lipoprotein</fullName>
    </submittedName>
</protein>
<keyword evidence="1" id="KW-0732">Signal</keyword>
<sequence>MKKAIAKLGTVLTLSALLAGCQADNAAYNRPNAPRDVNYRTGYNNPNSNAVPPTAPDYNNLSGDTNNQVNQLSYGDQKKLANRIADRAASVDGVDEAHVLVSGNNVAIGAVLDKGRNDRANLRKKIRLAVLPLAGGREVLVSTDSRYVKRITATEATFNAGKATREVRSDIVGIIDDLANAVKRPFENNSK</sequence>
<comment type="caution">
    <text evidence="2">The sequence shown here is derived from an EMBL/GenBank/DDBJ whole genome shotgun (WGS) entry which is preliminary data.</text>
</comment>
<organism evidence="2 3">
    <name type="scientific">Sporolactobacillus shoreicorticis</name>
    <dbReference type="NCBI Taxonomy" id="1923877"/>
    <lineage>
        <taxon>Bacteria</taxon>
        <taxon>Bacillati</taxon>
        <taxon>Bacillota</taxon>
        <taxon>Bacilli</taxon>
        <taxon>Bacillales</taxon>
        <taxon>Sporolactobacillaceae</taxon>
        <taxon>Sporolactobacillus</taxon>
    </lineage>
</organism>
<dbReference type="EMBL" id="JBHUMQ010000027">
    <property type="protein sequence ID" value="MFD2694569.1"/>
    <property type="molecule type" value="Genomic_DNA"/>
</dbReference>